<organism evidence="1 2">
    <name type="scientific">Paractinoplanes toevensis</name>
    <dbReference type="NCBI Taxonomy" id="571911"/>
    <lineage>
        <taxon>Bacteria</taxon>
        <taxon>Bacillati</taxon>
        <taxon>Actinomycetota</taxon>
        <taxon>Actinomycetes</taxon>
        <taxon>Micromonosporales</taxon>
        <taxon>Micromonosporaceae</taxon>
        <taxon>Paractinoplanes</taxon>
    </lineage>
</organism>
<sequence length="108" mass="11883">MSAQVMAEESKLRSDTVHFAHMYGYSLGDKDNFATDGLLTETPSPMLLGPAAPSANKDAASRRAIASFAKSKTRQLTSNGVCTDLRDYPTNRLTRIDRWARCFERGPA</sequence>
<accession>A0A919TFW5</accession>
<protein>
    <submittedName>
        <fullName evidence="1">Uncharacterized protein</fullName>
    </submittedName>
</protein>
<reference evidence="1 2" key="1">
    <citation type="submission" date="2021-03" db="EMBL/GenBank/DDBJ databases">
        <title>Whole genome shotgun sequence of Actinoplanes toevensis NBRC 105298.</title>
        <authorList>
            <person name="Komaki H."/>
            <person name="Tamura T."/>
        </authorList>
    </citation>
    <scope>NUCLEOTIDE SEQUENCE [LARGE SCALE GENOMIC DNA]</scope>
    <source>
        <strain evidence="1 2">NBRC 105298</strain>
    </source>
</reference>
<evidence type="ECO:0000313" key="2">
    <source>
        <dbReference type="Proteomes" id="UP000677082"/>
    </source>
</evidence>
<evidence type="ECO:0000313" key="1">
    <source>
        <dbReference type="EMBL" id="GIM94407.1"/>
    </source>
</evidence>
<keyword evidence="2" id="KW-1185">Reference proteome</keyword>
<gene>
    <name evidence="1" type="ORF">Ato02nite_062000</name>
</gene>
<dbReference type="Proteomes" id="UP000677082">
    <property type="component" value="Unassembled WGS sequence"/>
</dbReference>
<proteinExistence type="predicted"/>
<dbReference type="EMBL" id="BOQN01000081">
    <property type="protein sequence ID" value="GIM94407.1"/>
    <property type="molecule type" value="Genomic_DNA"/>
</dbReference>
<dbReference type="AlphaFoldDB" id="A0A919TFW5"/>
<name>A0A919TFW5_9ACTN</name>
<comment type="caution">
    <text evidence="1">The sequence shown here is derived from an EMBL/GenBank/DDBJ whole genome shotgun (WGS) entry which is preliminary data.</text>
</comment>